<dbReference type="InterPro" id="IPR039421">
    <property type="entry name" value="Type_1_exporter"/>
</dbReference>
<dbReference type="PANTHER" id="PTHR43394">
    <property type="entry name" value="ATP-DEPENDENT PERMEASE MDL1, MITOCHONDRIAL"/>
    <property type="match status" value="1"/>
</dbReference>
<name>A0A914R5J6_PAREQ</name>
<keyword evidence="2" id="KW-0813">Transport</keyword>
<dbReference type="InterPro" id="IPR027417">
    <property type="entry name" value="P-loop_NTPase"/>
</dbReference>
<dbReference type="GO" id="GO:0006811">
    <property type="term" value="P:monoatomic ion transport"/>
    <property type="evidence" value="ECO:0007669"/>
    <property type="project" value="UniProtKB-KW"/>
</dbReference>
<accession>A0A914R5J6</accession>
<dbReference type="GO" id="GO:0015421">
    <property type="term" value="F:ABC-type oligopeptide transporter activity"/>
    <property type="evidence" value="ECO:0007669"/>
    <property type="project" value="TreeGrafter"/>
</dbReference>
<evidence type="ECO:0000256" key="2">
    <source>
        <dbReference type="ARBA" id="ARBA00022448"/>
    </source>
</evidence>
<evidence type="ECO:0000256" key="3">
    <source>
        <dbReference type="ARBA" id="ARBA00023065"/>
    </source>
</evidence>
<dbReference type="SUPFAM" id="SSF52540">
    <property type="entry name" value="P-loop containing nucleoside triphosphate hydrolases"/>
    <property type="match status" value="1"/>
</dbReference>
<protein>
    <submittedName>
        <fullName evidence="5">ABC transporter domain-containing protein</fullName>
    </submittedName>
</protein>
<keyword evidence="4" id="KW-1185">Reference proteome</keyword>
<dbReference type="Gene3D" id="3.40.50.300">
    <property type="entry name" value="P-loop containing nucleotide triphosphate hydrolases"/>
    <property type="match status" value="1"/>
</dbReference>
<proteinExistence type="inferred from homology"/>
<comment type="similarity">
    <text evidence="1">Belongs to the ABC transporter superfamily. ABCB family. Multidrug resistance exporter (TC 3.A.1.201) subfamily.</text>
</comment>
<dbReference type="WBParaSite" id="PEQ_0000189901-mRNA-1">
    <property type="protein sequence ID" value="PEQ_0000189901-mRNA-1"/>
    <property type="gene ID" value="PEQ_0000189901"/>
</dbReference>
<reference evidence="5" key="1">
    <citation type="submission" date="2022-11" db="UniProtKB">
        <authorList>
            <consortium name="WormBaseParasite"/>
        </authorList>
    </citation>
    <scope>IDENTIFICATION</scope>
</reference>
<dbReference type="Proteomes" id="UP000887564">
    <property type="component" value="Unplaced"/>
</dbReference>
<evidence type="ECO:0000256" key="1">
    <source>
        <dbReference type="ARBA" id="ARBA00007577"/>
    </source>
</evidence>
<dbReference type="PANTHER" id="PTHR43394:SF17">
    <property type="entry name" value="MITOCHONDRIAL POTASSIUM CHANNEL ATP-BINDING SUBUNIT"/>
    <property type="match status" value="1"/>
</dbReference>
<evidence type="ECO:0000313" key="4">
    <source>
        <dbReference type="Proteomes" id="UP000887564"/>
    </source>
</evidence>
<dbReference type="GO" id="GO:0005743">
    <property type="term" value="C:mitochondrial inner membrane"/>
    <property type="evidence" value="ECO:0007669"/>
    <property type="project" value="TreeGrafter"/>
</dbReference>
<organism evidence="4 5">
    <name type="scientific">Parascaris equorum</name>
    <name type="common">Equine roundworm</name>
    <dbReference type="NCBI Taxonomy" id="6256"/>
    <lineage>
        <taxon>Eukaryota</taxon>
        <taxon>Metazoa</taxon>
        <taxon>Ecdysozoa</taxon>
        <taxon>Nematoda</taxon>
        <taxon>Chromadorea</taxon>
        <taxon>Rhabditida</taxon>
        <taxon>Spirurina</taxon>
        <taxon>Ascaridomorpha</taxon>
        <taxon>Ascaridoidea</taxon>
        <taxon>Ascarididae</taxon>
        <taxon>Parascaris</taxon>
    </lineage>
</organism>
<dbReference type="AlphaFoldDB" id="A0A914R5J6"/>
<sequence>MGNHTMVYRFTCFSLYSGLFECQNIIALQQIVQEALDEARRGRTCIVIAHRLSTIQNADMIVVLKDGQVAELGNHLQLLARKGLYYRLIEKQKIK</sequence>
<keyword evidence="3" id="KW-0406">Ion transport</keyword>
<dbReference type="GO" id="GO:0090374">
    <property type="term" value="P:oligopeptide export from mitochondrion"/>
    <property type="evidence" value="ECO:0007669"/>
    <property type="project" value="TreeGrafter"/>
</dbReference>
<evidence type="ECO:0000313" key="5">
    <source>
        <dbReference type="WBParaSite" id="PEQ_0000189901-mRNA-1"/>
    </source>
</evidence>